<organism evidence="1 2">
    <name type="scientific">Ajellomyces capsulatus</name>
    <name type="common">Darling's disease fungus</name>
    <name type="synonym">Histoplasma capsulatum</name>
    <dbReference type="NCBI Taxonomy" id="5037"/>
    <lineage>
        <taxon>Eukaryota</taxon>
        <taxon>Fungi</taxon>
        <taxon>Dikarya</taxon>
        <taxon>Ascomycota</taxon>
        <taxon>Pezizomycotina</taxon>
        <taxon>Eurotiomycetes</taxon>
        <taxon>Eurotiomycetidae</taxon>
        <taxon>Onygenales</taxon>
        <taxon>Ajellomycetaceae</taxon>
        <taxon>Histoplasma</taxon>
    </lineage>
</organism>
<dbReference type="GO" id="GO:0006508">
    <property type="term" value="P:proteolysis"/>
    <property type="evidence" value="ECO:0007669"/>
    <property type="project" value="UniProtKB-KW"/>
</dbReference>
<gene>
    <name evidence="1" type="primary">ATP23</name>
    <name evidence="1" type="ORF">I7I51_00933</name>
</gene>
<dbReference type="AlphaFoldDB" id="A0A8A1MGT1"/>
<dbReference type="EMBL" id="CP069114">
    <property type="protein sequence ID" value="QSS63873.1"/>
    <property type="molecule type" value="Genomic_DNA"/>
</dbReference>
<reference evidence="1" key="1">
    <citation type="submission" date="2021-01" db="EMBL/GenBank/DDBJ databases">
        <title>Chromosome-level genome assembly of a human fungal pathogen reveals clustering of transcriptionally co-regulated genes.</title>
        <authorList>
            <person name="Voorhies M."/>
            <person name="Cohen S."/>
            <person name="Shea T.P."/>
            <person name="Petrus S."/>
            <person name="Munoz J.F."/>
            <person name="Poplawski S."/>
            <person name="Goldman W.E."/>
            <person name="Michael T."/>
            <person name="Cuomo C.A."/>
            <person name="Sil A."/>
            <person name="Beyhan S."/>
        </authorList>
    </citation>
    <scope>NUCLEOTIDE SEQUENCE</scope>
    <source>
        <strain evidence="1">WU24</strain>
    </source>
</reference>
<name>A0A8A1MGT1_AJECA</name>
<sequence length="21" mass="2376">MFGGFPLRFLLTLITLLVQVP</sequence>
<dbReference type="GO" id="GO:0008237">
    <property type="term" value="F:metallopeptidase activity"/>
    <property type="evidence" value="ECO:0007669"/>
    <property type="project" value="UniProtKB-KW"/>
</dbReference>
<evidence type="ECO:0000313" key="2">
    <source>
        <dbReference type="Proteomes" id="UP000663671"/>
    </source>
</evidence>
<keyword evidence="1" id="KW-0378">Hydrolase</keyword>
<keyword evidence="1" id="KW-0482">Metalloprotease</keyword>
<keyword evidence="1" id="KW-0645">Protease</keyword>
<dbReference type="Proteomes" id="UP000663671">
    <property type="component" value="Chromosome 1"/>
</dbReference>
<protein>
    <submittedName>
        <fullName evidence="1">Metalloprotease ATP23</fullName>
    </submittedName>
</protein>
<proteinExistence type="predicted"/>
<evidence type="ECO:0000313" key="1">
    <source>
        <dbReference type="EMBL" id="QSS63873.1"/>
    </source>
</evidence>
<accession>A0A8A1MGT1</accession>
<dbReference type="VEuPathDB" id="FungiDB:I7I51_00933"/>